<dbReference type="GO" id="GO:0005739">
    <property type="term" value="C:mitochondrion"/>
    <property type="evidence" value="ECO:0007669"/>
    <property type="project" value="TreeGrafter"/>
</dbReference>
<dbReference type="EMBL" id="MBDN02000196">
    <property type="protein sequence ID" value="RLN78295.1"/>
    <property type="molecule type" value="Genomic_DNA"/>
</dbReference>
<evidence type="ECO:0000259" key="12">
    <source>
        <dbReference type="PROSITE" id="PS50808"/>
    </source>
</evidence>
<dbReference type="STRING" id="325452.A0A3R7K2G9"/>
<keyword evidence="15" id="KW-1185">Reference proteome</keyword>
<dbReference type="GO" id="GO:0003677">
    <property type="term" value="F:DNA binding"/>
    <property type="evidence" value="ECO:0007669"/>
    <property type="project" value="UniProtKB-KW"/>
</dbReference>
<dbReference type="AlphaFoldDB" id="A0A3R7K2G9"/>
<dbReference type="Pfam" id="PF00108">
    <property type="entry name" value="Thiolase_N"/>
    <property type="match status" value="1"/>
</dbReference>
<dbReference type="NCBIfam" id="TIGR01930">
    <property type="entry name" value="AcCoA-C-Actrans"/>
    <property type="match status" value="1"/>
</dbReference>
<comment type="caution">
    <text evidence="13">The sequence shown here is derived from an EMBL/GenBank/DDBJ whole genome shotgun (WGS) entry which is preliminary data.</text>
</comment>
<dbReference type="InterPro" id="IPR020615">
    <property type="entry name" value="Thiolase_acyl_enz_int_AS"/>
</dbReference>
<dbReference type="PANTHER" id="PTHR18919:SF107">
    <property type="entry name" value="ACETYL-COA ACETYLTRANSFERASE, CYTOSOLIC"/>
    <property type="match status" value="1"/>
</dbReference>
<dbReference type="SMART" id="SM00614">
    <property type="entry name" value="ZnF_BED"/>
    <property type="match status" value="1"/>
</dbReference>
<reference evidence="15 16" key="1">
    <citation type="submission" date="2018-07" db="EMBL/GenBank/DDBJ databases">
        <title>Genome sequencing of oomycete isolates from Chile give support for New Zealand origin for Phytophthora kernoviae and make available the first Nothophytophthora sp. genome.</title>
        <authorList>
            <person name="Studholme D.J."/>
            <person name="Sanfuentes E."/>
            <person name="Panda P."/>
            <person name="Hill R."/>
            <person name="Sambles C."/>
            <person name="Grant M."/>
            <person name="Williams N.M."/>
            <person name="Mcdougal R.L."/>
        </authorList>
    </citation>
    <scope>NUCLEOTIDE SEQUENCE [LARGE SCALE GENOMIC DNA]</scope>
    <source>
        <strain evidence="13">Chile2</strain>
        <strain evidence="14">Chile4</strain>
    </source>
</reference>
<dbReference type="GO" id="GO:0008270">
    <property type="term" value="F:zinc ion binding"/>
    <property type="evidence" value="ECO:0007669"/>
    <property type="project" value="UniProtKB-KW"/>
</dbReference>
<dbReference type="SUPFAM" id="SSF53098">
    <property type="entry name" value="Ribonuclease H-like"/>
    <property type="match status" value="1"/>
</dbReference>
<evidence type="ECO:0000313" key="13">
    <source>
        <dbReference type="EMBL" id="RLN46079.1"/>
    </source>
</evidence>
<evidence type="ECO:0000313" key="14">
    <source>
        <dbReference type="EMBL" id="RLN78295.1"/>
    </source>
</evidence>
<proteinExistence type="inferred from homology"/>
<protein>
    <recommendedName>
        <fullName evidence="12">BED-type domain-containing protein</fullName>
    </recommendedName>
</protein>
<comment type="similarity">
    <text evidence="2">Belongs to the thiolase-like superfamily. Thiolase family.</text>
</comment>
<dbReference type="InterPro" id="IPR036236">
    <property type="entry name" value="Znf_C2H2_sf"/>
</dbReference>
<dbReference type="Gene3D" id="3.40.47.10">
    <property type="match status" value="2"/>
</dbReference>
<dbReference type="Proteomes" id="UP000285883">
    <property type="component" value="Unassembled WGS sequence"/>
</dbReference>
<dbReference type="Proteomes" id="UP000285624">
    <property type="component" value="Unassembled WGS sequence"/>
</dbReference>
<dbReference type="Pfam" id="PF02803">
    <property type="entry name" value="Thiolase_C"/>
    <property type="match status" value="1"/>
</dbReference>
<dbReference type="InterPro" id="IPR020610">
    <property type="entry name" value="Thiolase_AS"/>
</dbReference>
<feature type="region of interest" description="Disordered" evidence="11">
    <location>
        <begin position="108"/>
        <end position="133"/>
    </location>
</feature>
<dbReference type="GO" id="GO:0003985">
    <property type="term" value="F:acetyl-CoA C-acetyltransferase activity"/>
    <property type="evidence" value="ECO:0007669"/>
    <property type="project" value="TreeGrafter"/>
</dbReference>
<keyword evidence="5 10" id="KW-0863">Zinc-finger</keyword>
<dbReference type="EMBL" id="MAYM02000099">
    <property type="protein sequence ID" value="RLN46079.1"/>
    <property type="molecule type" value="Genomic_DNA"/>
</dbReference>
<dbReference type="PROSITE" id="PS50808">
    <property type="entry name" value="ZF_BED"/>
    <property type="match status" value="1"/>
</dbReference>
<evidence type="ECO:0000256" key="2">
    <source>
        <dbReference type="ARBA" id="ARBA00010982"/>
    </source>
</evidence>
<dbReference type="SUPFAM" id="SSF57667">
    <property type="entry name" value="beta-beta-alpha zinc fingers"/>
    <property type="match status" value="1"/>
</dbReference>
<dbReference type="PANTHER" id="PTHR18919">
    <property type="entry name" value="ACETYL-COA C-ACYLTRANSFERASE"/>
    <property type="match status" value="1"/>
</dbReference>
<dbReference type="InterPro" id="IPR008906">
    <property type="entry name" value="HATC_C_dom"/>
</dbReference>
<dbReference type="InterPro" id="IPR002155">
    <property type="entry name" value="Thiolase"/>
</dbReference>
<dbReference type="InterPro" id="IPR003656">
    <property type="entry name" value="Znf_BED"/>
</dbReference>
<evidence type="ECO:0000256" key="9">
    <source>
        <dbReference type="ARBA" id="ARBA00023315"/>
    </source>
</evidence>
<dbReference type="InterPro" id="IPR020613">
    <property type="entry name" value="Thiolase_CS"/>
</dbReference>
<keyword evidence="4" id="KW-0479">Metal-binding</keyword>
<dbReference type="PROSITE" id="PS00098">
    <property type="entry name" value="THIOLASE_1"/>
    <property type="match status" value="1"/>
</dbReference>
<evidence type="ECO:0000256" key="6">
    <source>
        <dbReference type="ARBA" id="ARBA00022833"/>
    </source>
</evidence>
<dbReference type="FunFam" id="3.40.47.10:FF:000010">
    <property type="entry name" value="Acetyl-CoA acetyltransferase (Thiolase)"/>
    <property type="match status" value="1"/>
</dbReference>
<dbReference type="Pfam" id="PF05699">
    <property type="entry name" value="Dimer_Tnp_hAT"/>
    <property type="match status" value="1"/>
</dbReference>
<organism evidence="13 16">
    <name type="scientific">Phytophthora kernoviae</name>
    <dbReference type="NCBI Taxonomy" id="325452"/>
    <lineage>
        <taxon>Eukaryota</taxon>
        <taxon>Sar</taxon>
        <taxon>Stramenopiles</taxon>
        <taxon>Oomycota</taxon>
        <taxon>Peronosporomycetes</taxon>
        <taxon>Peronosporales</taxon>
        <taxon>Peronosporaceae</taxon>
        <taxon>Phytophthora</taxon>
    </lineage>
</organism>
<evidence type="ECO:0000256" key="4">
    <source>
        <dbReference type="ARBA" id="ARBA00022723"/>
    </source>
</evidence>
<evidence type="ECO:0000313" key="16">
    <source>
        <dbReference type="Proteomes" id="UP000285883"/>
    </source>
</evidence>
<dbReference type="InterPro" id="IPR016039">
    <property type="entry name" value="Thiolase-like"/>
</dbReference>
<comment type="subcellular location">
    <subcellularLocation>
        <location evidence="1">Nucleus</location>
    </subcellularLocation>
</comment>
<evidence type="ECO:0000256" key="7">
    <source>
        <dbReference type="ARBA" id="ARBA00023125"/>
    </source>
</evidence>
<accession>A0A3R7K2G9</accession>
<name>A0A3R7K2G9_9STRA</name>
<dbReference type="InterPro" id="IPR020617">
    <property type="entry name" value="Thiolase_C"/>
</dbReference>
<dbReference type="Pfam" id="PF02892">
    <property type="entry name" value="zf-BED"/>
    <property type="match status" value="1"/>
</dbReference>
<dbReference type="PROSITE" id="PS00737">
    <property type="entry name" value="THIOLASE_2"/>
    <property type="match status" value="1"/>
</dbReference>
<dbReference type="GO" id="GO:0046983">
    <property type="term" value="F:protein dimerization activity"/>
    <property type="evidence" value="ECO:0007669"/>
    <property type="project" value="InterPro"/>
</dbReference>
<evidence type="ECO:0000256" key="3">
    <source>
        <dbReference type="ARBA" id="ARBA00022679"/>
    </source>
</evidence>
<keyword evidence="9" id="KW-0012">Acyltransferase</keyword>
<keyword evidence="6" id="KW-0862">Zinc</keyword>
<evidence type="ECO:0000256" key="5">
    <source>
        <dbReference type="ARBA" id="ARBA00022771"/>
    </source>
</evidence>
<keyword evidence="8" id="KW-0539">Nucleus</keyword>
<feature type="domain" description="BED-type" evidence="12">
    <location>
        <begin position="57"/>
        <end position="113"/>
    </location>
</feature>
<evidence type="ECO:0000313" key="15">
    <source>
        <dbReference type="Proteomes" id="UP000285624"/>
    </source>
</evidence>
<keyword evidence="7" id="KW-0238">DNA-binding</keyword>
<dbReference type="GO" id="GO:0006635">
    <property type="term" value="P:fatty acid beta-oxidation"/>
    <property type="evidence" value="ECO:0007669"/>
    <property type="project" value="TreeGrafter"/>
</dbReference>
<evidence type="ECO:0000256" key="10">
    <source>
        <dbReference type="PROSITE-ProRule" id="PRU00027"/>
    </source>
</evidence>
<feature type="compositionally biased region" description="Low complexity" evidence="11">
    <location>
        <begin position="111"/>
        <end position="133"/>
    </location>
</feature>
<dbReference type="PROSITE" id="PS00099">
    <property type="entry name" value="THIOLASE_3"/>
    <property type="match status" value="1"/>
</dbReference>
<sequence length="1130" mass="122917">MSPAMHIKLLQLVAVDVNWVHLETPIEGPSKIETIGELAAKRAEGIPFEEETARKKKLTSVVWETFTPLSSTGRDGLIDSAKCTVCNKVFSTRHGTSSMMRHAKRHNEFPNGTTAKKGKKNANGATVNGGNAASAAAGMGKKATAGMKKEIIVAQMEEHTGVKRQRLRNLMGSLIEWIVEDRQDPGVILHDKFLEIMAAAGVKPLIPAVDVMQKAMERKYYALFTRVGEYIARSAVGRITFSCDTWSQSVYKGYMGIHLHWVNAEWEYKSIQVGLEGCPPEFNAYFMSDLLYNVLQNNWGLGGKLLCGVTPMGNESAVGMGFLREKIKVLVGIDSISPDWNVTCLGHLIHVGVHAALKEIRHEIVKLRSLLSLLKSATESQEHFALRTTEMGLQYPDQLPNMDSPKNWTTTITMILESAKLKESINTLYADISNGMNAFLLGEIEWDLLVWVATFLQKCIEMATCQSPQKHVSLSTSLNACKAIVGLCESTAASASDFTASAFNKIQTVCLKVKTSLEAYHTEQSSPFFRLAKILDPRFANESPDKAVNKTFLREMLRKNLYDSLSDGRQDARHDVSVAYSTFEKLLDIGEGIPDYAIDGDEVDRFFDATLIRDKKSDPFLWWKSNETRFPALAKLARDVLSIPATAVPSGAVFTRASYARALNTSVMETNKLFKFNELARSWQIERQNFGRKRRRDSFDYSEPPLEPPAKLTSYEEIPNKPPRAPPSPKPLTMVLKNVYIVAAKRTPFGNFGGKLKDITATDLCAHAAKATLAAAKLDPTLVDTVQVGNVAPTSPDGAYIARHVQLKAGVPQDKPALTINRLCGSGFQSVVGGMHEILLGEAEIALCGGAENMSQSPLAVYGNQARFGVGLGAGLNLQDTLWSALTDSYVKTPMGMTAENLADKYGITREQCDTFGVRSQTRWAEAQAAGHFDAELAPLEVKAGRKTEMFSVDESPRTVDLAKLAKLKPVFKKDGVVTAGNASGISDGAGAVLLASEEAVKKHGLKPLARVVSYQVSGVDPTIMGIGPVPAINGALKRAGLKKTDIDIYDINEAFASQWLSCIKELELDPELVNQCGGAIALGHPLGASGSRITAHLAHALQRTGKKYAVGSACIGGGQGIALVLENAS</sequence>
<feature type="region of interest" description="Disordered" evidence="11">
    <location>
        <begin position="694"/>
        <end position="730"/>
    </location>
</feature>
<dbReference type="InterPro" id="IPR020616">
    <property type="entry name" value="Thiolase_N"/>
</dbReference>
<gene>
    <name evidence="13" type="ORF">BBI17_006052</name>
    <name evidence="14" type="ORF">BBO99_00006052</name>
</gene>
<dbReference type="InterPro" id="IPR012337">
    <property type="entry name" value="RNaseH-like_sf"/>
</dbReference>
<dbReference type="SUPFAM" id="SSF53901">
    <property type="entry name" value="Thiolase-like"/>
    <property type="match status" value="2"/>
</dbReference>
<feature type="compositionally biased region" description="Pro residues" evidence="11">
    <location>
        <begin position="720"/>
        <end position="730"/>
    </location>
</feature>
<keyword evidence="3" id="KW-0808">Transferase</keyword>
<dbReference type="GO" id="GO:0005634">
    <property type="term" value="C:nucleus"/>
    <property type="evidence" value="ECO:0007669"/>
    <property type="project" value="UniProtKB-SubCell"/>
</dbReference>
<evidence type="ECO:0000256" key="1">
    <source>
        <dbReference type="ARBA" id="ARBA00004123"/>
    </source>
</evidence>
<dbReference type="CDD" id="cd00751">
    <property type="entry name" value="thiolase"/>
    <property type="match status" value="1"/>
</dbReference>
<evidence type="ECO:0000256" key="8">
    <source>
        <dbReference type="ARBA" id="ARBA00023242"/>
    </source>
</evidence>
<evidence type="ECO:0000256" key="11">
    <source>
        <dbReference type="SAM" id="MobiDB-lite"/>
    </source>
</evidence>